<dbReference type="RefSeq" id="WP_095133985.1">
    <property type="nucleotide sequence ID" value="NZ_NIBG01000010.1"/>
</dbReference>
<dbReference type="GO" id="GO:0006310">
    <property type="term" value="P:DNA recombination"/>
    <property type="evidence" value="ECO:0007669"/>
    <property type="project" value="UniProtKB-UniRule"/>
</dbReference>
<gene>
    <name evidence="7 9" type="primary">recO</name>
    <name evidence="9" type="ORF">CCE28_12100</name>
</gene>
<evidence type="ECO:0000256" key="2">
    <source>
        <dbReference type="ARBA" id="ARBA00021310"/>
    </source>
</evidence>
<reference evidence="9 10" key="1">
    <citation type="submission" date="2017-06" db="EMBL/GenBank/DDBJ databases">
        <title>Draft genome sequence of anaerobic fermentative bacterium Anaeromicrobium sediminis DY2726D isolated from West Pacific Ocean sediments.</title>
        <authorList>
            <person name="Zeng X."/>
        </authorList>
    </citation>
    <scope>NUCLEOTIDE SEQUENCE [LARGE SCALE GENOMIC DNA]</scope>
    <source>
        <strain evidence="9 10">DY2726D</strain>
    </source>
</reference>
<sequence length="251" mass="28617">MLFKTEAIVLRKKVFGENEALLTIFSKKIGKVQSVVRGFKKTKGKGSSNIQAFTYGEFMLYKGKNLYQISQVDFKKSFHKIHEDVIKLSYGSYILELTESSIIEGENNPKLFNLLIDFLDILGNKKVDVETLVKAYEVKLMLYAGYMPVLTECVSCGNPNDSSYKFSSRQGGILCRQCLNKDSYAMNISSLSINVMRYLIKSPLDKIIKLKIQEDVKGELDKIIKNYILTHLGKRTFNSLEFLESIKSLKI</sequence>
<keyword evidence="4 7" id="KW-0233">DNA recombination</keyword>
<dbReference type="SUPFAM" id="SSF57863">
    <property type="entry name" value="ArfGap/RecO-like zinc finger"/>
    <property type="match status" value="1"/>
</dbReference>
<comment type="similarity">
    <text evidence="1 7">Belongs to the RecO family.</text>
</comment>
<accession>A0A267MH79</accession>
<dbReference type="NCBIfam" id="TIGR00613">
    <property type="entry name" value="reco"/>
    <property type="match status" value="1"/>
</dbReference>
<feature type="domain" description="DNA replication/recombination mediator RecO N-terminal" evidence="8">
    <location>
        <begin position="1"/>
        <end position="78"/>
    </location>
</feature>
<dbReference type="EMBL" id="NIBG01000010">
    <property type="protein sequence ID" value="PAB58919.1"/>
    <property type="molecule type" value="Genomic_DNA"/>
</dbReference>
<dbReference type="InterPro" id="IPR042242">
    <property type="entry name" value="RecO_C"/>
</dbReference>
<dbReference type="Gene3D" id="2.40.50.140">
    <property type="entry name" value="Nucleic acid-binding proteins"/>
    <property type="match status" value="1"/>
</dbReference>
<dbReference type="PANTHER" id="PTHR33991:SF1">
    <property type="entry name" value="DNA REPAIR PROTEIN RECO"/>
    <property type="match status" value="1"/>
</dbReference>
<evidence type="ECO:0000313" key="10">
    <source>
        <dbReference type="Proteomes" id="UP000216024"/>
    </source>
</evidence>
<dbReference type="SUPFAM" id="SSF50249">
    <property type="entry name" value="Nucleic acid-binding proteins"/>
    <property type="match status" value="1"/>
</dbReference>
<evidence type="ECO:0000256" key="3">
    <source>
        <dbReference type="ARBA" id="ARBA00022763"/>
    </source>
</evidence>
<dbReference type="Gene3D" id="1.20.1440.120">
    <property type="entry name" value="Recombination protein O, C-terminal domain"/>
    <property type="match status" value="1"/>
</dbReference>
<dbReference type="Pfam" id="PF11967">
    <property type="entry name" value="RecO_N"/>
    <property type="match status" value="1"/>
</dbReference>
<dbReference type="GO" id="GO:0043590">
    <property type="term" value="C:bacterial nucleoid"/>
    <property type="evidence" value="ECO:0007669"/>
    <property type="project" value="TreeGrafter"/>
</dbReference>
<keyword evidence="10" id="KW-1185">Reference proteome</keyword>
<dbReference type="Pfam" id="PF02565">
    <property type="entry name" value="RecO_C"/>
    <property type="match status" value="1"/>
</dbReference>
<proteinExistence type="inferred from homology"/>
<dbReference type="PANTHER" id="PTHR33991">
    <property type="entry name" value="DNA REPAIR PROTEIN RECO"/>
    <property type="match status" value="1"/>
</dbReference>
<evidence type="ECO:0000313" key="9">
    <source>
        <dbReference type="EMBL" id="PAB58919.1"/>
    </source>
</evidence>
<dbReference type="InterPro" id="IPR022572">
    <property type="entry name" value="DNA_rep/recomb_RecO_N"/>
</dbReference>
<evidence type="ECO:0000256" key="6">
    <source>
        <dbReference type="ARBA" id="ARBA00033409"/>
    </source>
</evidence>
<dbReference type="InterPro" id="IPR037278">
    <property type="entry name" value="ARFGAP/RecO"/>
</dbReference>
<evidence type="ECO:0000256" key="4">
    <source>
        <dbReference type="ARBA" id="ARBA00023172"/>
    </source>
</evidence>
<protein>
    <recommendedName>
        <fullName evidence="2 7">DNA repair protein RecO</fullName>
    </recommendedName>
    <alternativeName>
        <fullName evidence="6 7">Recombination protein O</fullName>
    </alternativeName>
</protein>
<dbReference type="GO" id="GO:0006302">
    <property type="term" value="P:double-strand break repair"/>
    <property type="evidence" value="ECO:0007669"/>
    <property type="project" value="TreeGrafter"/>
</dbReference>
<evidence type="ECO:0000259" key="8">
    <source>
        <dbReference type="Pfam" id="PF11967"/>
    </source>
</evidence>
<evidence type="ECO:0000256" key="1">
    <source>
        <dbReference type="ARBA" id="ARBA00007452"/>
    </source>
</evidence>
<dbReference type="InterPro" id="IPR012340">
    <property type="entry name" value="NA-bd_OB-fold"/>
</dbReference>
<keyword evidence="5 7" id="KW-0234">DNA repair</keyword>
<comment type="caution">
    <text evidence="9">The sequence shown here is derived from an EMBL/GenBank/DDBJ whole genome shotgun (WGS) entry which is preliminary data.</text>
</comment>
<dbReference type="AlphaFoldDB" id="A0A267MH79"/>
<evidence type="ECO:0000256" key="5">
    <source>
        <dbReference type="ARBA" id="ARBA00023204"/>
    </source>
</evidence>
<dbReference type="HAMAP" id="MF_00201">
    <property type="entry name" value="RecO"/>
    <property type="match status" value="1"/>
</dbReference>
<keyword evidence="3 7" id="KW-0227">DNA damage</keyword>
<name>A0A267MH79_9FIRM</name>
<dbReference type="OrthoDB" id="9797083at2"/>
<evidence type="ECO:0000256" key="7">
    <source>
        <dbReference type="HAMAP-Rule" id="MF_00201"/>
    </source>
</evidence>
<dbReference type="Proteomes" id="UP000216024">
    <property type="component" value="Unassembled WGS sequence"/>
</dbReference>
<comment type="function">
    <text evidence="7">Involved in DNA repair and RecF pathway recombination.</text>
</comment>
<dbReference type="InterPro" id="IPR003717">
    <property type="entry name" value="RecO"/>
</dbReference>
<organism evidence="9 10">
    <name type="scientific">Anaeromicrobium sediminis</name>
    <dbReference type="NCBI Taxonomy" id="1478221"/>
    <lineage>
        <taxon>Bacteria</taxon>
        <taxon>Bacillati</taxon>
        <taxon>Bacillota</taxon>
        <taxon>Clostridia</taxon>
        <taxon>Peptostreptococcales</taxon>
        <taxon>Thermotaleaceae</taxon>
        <taxon>Anaeromicrobium</taxon>
    </lineage>
</organism>